<dbReference type="GO" id="GO:0004559">
    <property type="term" value="F:alpha-mannosidase activity"/>
    <property type="evidence" value="ECO:0007669"/>
    <property type="project" value="InterPro"/>
</dbReference>
<feature type="non-terminal residue" evidence="4">
    <location>
        <position position="1"/>
    </location>
</feature>
<dbReference type="Gene3D" id="2.70.98.30">
    <property type="entry name" value="Golgi alpha-mannosidase II, domain 4"/>
    <property type="match status" value="1"/>
</dbReference>
<gene>
    <name evidence="4" type="ORF">S01H1_11834</name>
</gene>
<accession>X0T310</accession>
<dbReference type="PANTHER" id="PTHR46017:SF2">
    <property type="entry name" value="MANNOSYLGLYCERATE HYDROLASE"/>
    <property type="match status" value="1"/>
</dbReference>
<feature type="non-terminal residue" evidence="4">
    <location>
        <position position="423"/>
    </location>
</feature>
<organism evidence="4">
    <name type="scientific">marine sediment metagenome</name>
    <dbReference type="NCBI Taxonomy" id="412755"/>
    <lineage>
        <taxon>unclassified sequences</taxon>
        <taxon>metagenomes</taxon>
        <taxon>ecological metagenomes</taxon>
    </lineage>
</organism>
<dbReference type="SMART" id="SM00872">
    <property type="entry name" value="Alpha-mann_mid"/>
    <property type="match status" value="1"/>
</dbReference>
<protein>
    <recommendedName>
        <fullName evidence="3">Glycoside hydrolase family 38 central domain-containing protein</fullName>
    </recommendedName>
</protein>
<dbReference type="GO" id="GO:0009313">
    <property type="term" value="P:oligosaccharide catabolic process"/>
    <property type="evidence" value="ECO:0007669"/>
    <property type="project" value="TreeGrafter"/>
</dbReference>
<dbReference type="InterPro" id="IPR011013">
    <property type="entry name" value="Gal_mutarotase_sf_dom"/>
</dbReference>
<dbReference type="InterPro" id="IPR037094">
    <property type="entry name" value="Glyco_hydro_38_cen_sf"/>
</dbReference>
<dbReference type="InterPro" id="IPR015341">
    <property type="entry name" value="Glyco_hydro_38_cen"/>
</dbReference>
<sequence length="423" mass="47002">LHLPFGYGVAATLPADPPGLRNLLTSLRGLLEPLAATRYILVPNGNDHVAAQEDLSLVLRTANELFDDAEFVHGHYPMLIEAIRQELPEGGHAYRQAGLPRLEGELRSSQRSHVLAGVLSTRMWIKQRYQQCEDLLARYAEPLAAWAHLLRLENGEPGRGSSDQALLRQAWKLLLQNAPHDSICGCSIDQVHEEMRPRFDRCQQIADTVLYESQRYIADLASGPGGTSVVVFNSEGGPRTDFCSVRLPLQDAGAASGKLPASLVDDAGRRVPLQLLERGLRSPMDPRERVIAGFVAAEVPGYGYRAYRVEYGETRQETRDRRREIGNEFFRVTADAADGTLTVEDRRTGAVLSGLNRFVDGGDRGDEYTYCPPETDELVDRPSKPPQVRVIERGPARWTLEVVQTYSLPSGLTENRDARSPQR</sequence>
<dbReference type="EMBL" id="BARS01006048">
    <property type="protein sequence ID" value="GAF82537.1"/>
    <property type="molecule type" value="Genomic_DNA"/>
</dbReference>
<dbReference type="SUPFAM" id="SSF88688">
    <property type="entry name" value="Families 57/38 glycoside transferase middle domain"/>
    <property type="match status" value="1"/>
</dbReference>
<dbReference type="GO" id="GO:0030246">
    <property type="term" value="F:carbohydrate binding"/>
    <property type="evidence" value="ECO:0007669"/>
    <property type="project" value="InterPro"/>
</dbReference>
<dbReference type="GO" id="GO:0006013">
    <property type="term" value="P:mannose metabolic process"/>
    <property type="evidence" value="ECO:0007669"/>
    <property type="project" value="InterPro"/>
</dbReference>
<evidence type="ECO:0000259" key="3">
    <source>
        <dbReference type="SMART" id="SM00872"/>
    </source>
</evidence>
<dbReference type="PANTHER" id="PTHR46017">
    <property type="entry name" value="ALPHA-MANNOSIDASE 2C1"/>
    <property type="match status" value="1"/>
</dbReference>
<dbReference type="Gene3D" id="1.20.1270.50">
    <property type="entry name" value="Glycoside hydrolase family 38, central domain"/>
    <property type="match status" value="1"/>
</dbReference>
<comment type="caution">
    <text evidence="4">The sequence shown here is derived from an EMBL/GenBank/DDBJ whole genome shotgun (WGS) entry which is preliminary data.</text>
</comment>
<evidence type="ECO:0000313" key="4">
    <source>
        <dbReference type="EMBL" id="GAF82537.1"/>
    </source>
</evidence>
<dbReference type="InterPro" id="IPR028995">
    <property type="entry name" value="Glyco_hydro_57/38_cen_sf"/>
</dbReference>
<keyword evidence="2" id="KW-0378">Hydrolase</keyword>
<name>X0T310_9ZZZZ</name>
<dbReference type="Gene3D" id="3.40.50.11160">
    <property type="match status" value="1"/>
</dbReference>
<feature type="domain" description="Glycoside hydrolase family 38 central" evidence="3">
    <location>
        <begin position="113"/>
        <end position="199"/>
    </location>
</feature>
<evidence type="ECO:0000256" key="1">
    <source>
        <dbReference type="ARBA" id="ARBA00022723"/>
    </source>
</evidence>
<reference evidence="4" key="1">
    <citation type="journal article" date="2014" name="Front. Microbiol.">
        <title>High frequency of phylogenetically diverse reductive dehalogenase-homologous genes in deep subseafloor sedimentary metagenomes.</title>
        <authorList>
            <person name="Kawai M."/>
            <person name="Futagami T."/>
            <person name="Toyoda A."/>
            <person name="Takaki Y."/>
            <person name="Nishi S."/>
            <person name="Hori S."/>
            <person name="Arai W."/>
            <person name="Tsubouchi T."/>
            <person name="Morono Y."/>
            <person name="Uchiyama I."/>
            <person name="Ito T."/>
            <person name="Fujiyama A."/>
            <person name="Inagaki F."/>
            <person name="Takami H."/>
        </authorList>
    </citation>
    <scope>NUCLEOTIDE SEQUENCE</scope>
    <source>
        <strain evidence="4">Expedition CK06-06</strain>
    </source>
</reference>
<evidence type="ECO:0000256" key="2">
    <source>
        <dbReference type="ARBA" id="ARBA00022801"/>
    </source>
</evidence>
<dbReference type="AlphaFoldDB" id="X0T310"/>
<dbReference type="Pfam" id="PF09261">
    <property type="entry name" value="Alpha-mann_mid"/>
    <property type="match status" value="1"/>
</dbReference>
<keyword evidence="1" id="KW-0479">Metal-binding</keyword>
<dbReference type="SUPFAM" id="SSF74650">
    <property type="entry name" value="Galactose mutarotase-like"/>
    <property type="match status" value="1"/>
</dbReference>
<dbReference type="GO" id="GO:0046872">
    <property type="term" value="F:metal ion binding"/>
    <property type="evidence" value="ECO:0007669"/>
    <property type="project" value="UniProtKB-KW"/>
</dbReference>
<proteinExistence type="predicted"/>